<dbReference type="InterPro" id="IPR008537">
    <property type="entry name" value="DUF819"/>
</dbReference>
<comment type="caution">
    <text evidence="2">The sequence shown here is derived from an EMBL/GenBank/DDBJ whole genome shotgun (WGS) entry which is preliminary data.</text>
</comment>
<gene>
    <name evidence="2" type="ORF">SDC9_46971</name>
</gene>
<dbReference type="PANTHER" id="PTHR34289:SF8">
    <property type="entry name" value="DUF819 DOMAIN-CONTAINING PROTEIN"/>
    <property type="match status" value="1"/>
</dbReference>
<keyword evidence="1" id="KW-0812">Transmembrane</keyword>
<feature type="transmembrane region" description="Helical" evidence="1">
    <location>
        <begin position="366"/>
        <end position="392"/>
    </location>
</feature>
<protein>
    <recommendedName>
        <fullName evidence="3">DUF819 family protein</fullName>
    </recommendedName>
</protein>
<keyword evidence="1" id="KW-1133">Transmembrane helix</keyword>
<feature type="transmembrane region" description="Helical" evidence="1">
    <location>
        <begin position="150"/>
        <end position="171"/>
    </location>
</feature>
<feature type="transmembrane region" description="Helical" evidence="1">
    <location>
        <begin position="254"/>
        <end position="272"/>
    </location>
</feature>
<evidence type="ECO:0008006" key="3">
    <source>
        <dbReference type="Google" id="ProtNLM"/>
    </source>
</evidence>
<accession>A0A644WB87</accession>
<feature type="transmembrane region" description="Helical" evidence="1">
    <location>
        <begin position="55"/>
        <end position="77"/>
    </location>
</feature>
<sequence>MFITIIMILTIIFLPRLMVLATNKVPIFNTLGAVFLCYLAGLLLSFLFNNAGADISLAADISSILVCISMPLILFSANLPALKKLAKPMLISYGLNGIAVLILVVAAYFIFRGVVPVSQNVSAMLVGDYIGGTPNIFAIGKALGSTSNQIILLETTDIIVGGLYFFMLISFMPRLLKKILPEYRWVGIVSDKEETQHYADEFSGRKQNIKPFKAFLSRLGLVLISIGCVAVAMGICLLIPSAYGNTGLAKIGEFTAVIMIVVTTLGIALSFVKKIRNAPGSYSTGQYFILMFSVAMGLCFDFSAITGALALFAMLMFVQFGTVIVHLIFARIGKIDYHTMMITSTAGIFGPAFIMPVAKALNNDEIILPCILCGILGLAVSNYIGIGIGWLLNLFA</sequence>
<dbReference type="Pfam" id="PF05684">
    <property type="entry name" value="DUF819"/>
    <property type="match status" value="1"/>
</dbReference>
<dbReference type="PANTHER" id="PTHR34289">
    <property type="entry name" value="PROTEIN, PUTATIVE (DUF819)-RELATED"/>
    <property type="match status" value="1"/>
</dbReference>
<dbReference type="EMBL" id="VSSQ01000749">
    <property type="protein sequence ID" value="MPM00741.1"/>
    <property type="molecule type" value="Genomic_DNA"/>
</dbReference>
<feature type="transmembrane region" description="Helical" evidence="1">
    <location>
        <begin position="31"/>
        <end position="48"/>
    </location>
</feature>
<dbReference type="AlphaFoldDB" id="A0A644WB87"/>
<keyword evidence="1" id="KW-0472">Membrane</keyword>
<organism evidence="2">
    <name type="scientific">bioreactor metagenome</name>
    <dbReference type="NCBI Taxonomy" id="1076179"/>
    <lineage>
        <taxon>unclassified sequences</taxon>
        <taxon>metagenomes</taxon>
        <taxon>ecological metagenomes</taxon>
    </lineage>
</organism>
<reference evidence="2" key="1">
    <citation type="submission" date="2019-08" db="EMBL/GenBank/DDBJ databases">
        <authorList>
            <person name="Kucharzyk K."/>
            <person name="Murdoch R.W."/>
            <person name="Higgins S."/>
            <person name="Loffler F."/>
        </authorList>
    </citation>
    <scope>NUCLEOTIDE SEQUENCE</scope>
</reference>
<feature type="transmembrane region" description="Helical" evidence="1">
    <location>
        <begin position="311"/>
        <end position="330"/>
    </location>
</feature>
<feature type="transmembrane region" description="Helical" evidence="1">
    <location>
        <begin position="284"/>
        <end position="305"/>
    </location>
</feature>
<feature type="transmembrane region" description="Helical" evidence="1">
    <location>
        <begin position="89"/>
        <end position="111"/>
    </location>
</feature>
<evidence type="ECO:0000256" key="1">
    <source>
        <dbReference type="SAM" id="Phobius"/>
    </source>
</evidence>
<feature type="transmembrane region" description="Helical" evidence="1">
    <location>
        <begin position="215"/>
        <end position="242"/>
    </location>
</feature>
<feature type="transmembrane region" description="Helical" evidence="1">
    <location>
        <begin position="123"/>
        <end position="144"/>
    </location>
</feature>
<name>A0A644WB87_9ZZZZ</name>
<feature type="transmembrane region" description="Helical" evidence="1">
    <location>
        <begin position="337"/>
        <end position="354"/>
    </location>
</feature>
<evidence type="ECO:0000313" key="2">
    <source>
        <dbReference type="EMBL" id="MPM00741.1"/>
    </source>
</evidence>
<proteinExistence type="predicted"/>